<reference evidence="2" key="3">
    <citation type="submission" date="2021-05" db="UniProtKB">
        <authorList>
            <consortium name="EnsemblPlants"/>
        </authorList>
    </citation>
    <scope>IDENTIFICATION</scope>
    <source>
        <strain evidence="2">cv. B73</strain>
    </source>
</reference>
<organism evidence="2 3">
    <name type="scientific">Zea mays</name>
    <name type="common">Maize</name>
    <dbReference type="NCBI Taxonomy" id="4577"/>
    <lineage>
        <taxon>Eukaryota</taxon>
        <taxon>Viridiplantae</taxon>
        <taxon>Streptophyta</taxon>
        <taxon>Embryophyta</taxon>
        <taxon>Tracheophyta</taxon>
        <taxon>Spermatophyta</taxon>
        <taxon>Magnoliopsida</taxon>
        <taxon>Liliopsida</taxon>
        <taxon>Poales</taxon>
        <taxon>Poaceae</taxon>
        <taxon>PACMAD clade</taxon>
        <taxon>Panicoideae</taxon>
        <taxon>Andropogonodae</taxon>
        <taxon>Andropogoneae</taxon>
        <taxon>Tripsacinae</taxon>
        <taxon>Zea</taxon>
    </lineage>
</organism>
<evidence type="ECO:0000313" key="2">
    <source>
        <dbReference type="EnsemblPlants" id="Zm00001eb014710_P001"/>
    </source>
</evidence>
<protein>
    <submittedName>
        <fullName evidence="2">Uncharacterized protein</fullName>
    </submittedName>
</protein>
<dbReference type="InParanoid" id="A0A804LJ21"/>
<sequence length="178" mass="19161">MRVSILKPLHVGVDLARDDDGVNDFVVRVVHGKHVEATATDVLRIDDRVQEPSSPVGAPHDESRSIHHVSAKVRNHLGLVLGRHADERGQEDHVVLAELVREVGDVGGVEEHLLAQALVRADQLSCTVVGSGAPVVVVEHHVRQVAGGEHERAERQGVGPDEGDSGRCDARDIADQEV</sequence>
<evidence type="ECO:0000313" key="3">
    <source>
        <dbReference type="Proteomes" id="UP000007305"/>
    </source>
</evidence>
<dbReference type="Proteomes" id="UP000007305">
    <property type="component" value="Chromosome 1"/>
</dbReference>
<dbReference type="AlphaFoldDB" id="A0A804LJ21"/>
<proteinExistence type="predicted"/>
<name>A0A804LJ21_MAIZE</name>
<dbReference type="EnsemblPlants" id="Zm00001eb014710_T001">
    <property type="protein sequence ID" value="Zm00001eb014710_P001"/>
    <property type="gene ID" value="Zm00001eb014710"/>
</dbReference>
<reference evidence="3" key="1">
    <citation type="submission" date="2015-12" db="EMBL/GenBank/DDBJ databases">
        <title>Update maize B73 reference genome by single molecule sequencing technologies.</title>
        <authorList>
            <consortium name="Maize Genome Sequencing Project"/>
            <person name="Ware D."/>
        </authorList>
    </citation>
    <scope>NUCLEOTIDE SEQUENCE [LARGE SCALE GENOMIC DNA]</scope>
    <source>
        <strain evidence="3">cv. B73</strain>
    </source>
</reference>
<reference evidence="2" key="2">
    <citation type="submission" date="2019-07" db="EMBL/GenBank/DDBJ databases">
        <authorList>
            <person name="Seetharam A."/>
            <person name="Woodhouse M."/>
            <person name="Cannon E."/>
        </authorList>
    </citation>
    <scope>NUCLEOTIDE SEQUENCE [LARGE SCALE GENOMIC DNA]</scope>
    <source>
        <strain evidence="2">cv. B73</strain>
    </source>
</reference>
<accession>A0A804LJ21</accession>
<dbReference type="Gramene" id="Zm00001eb014710_T001">
    <property type="protein sequence ID" value="Zm00001eb014710_P001"/>
    <property type="gene ID" value="Zm00001eb014710"/>
</dbReference>
<feature type="compositionally biased region" description="Basic and acidic residues" evidence="1">
    <location>
        <begin position="164"/>
        <end position="178"/>
    </location>
</feature>
<keyword evidence="3" id="KW-1185">Reference proteome</keyword>
<feature type="region of interest" description="Disordered" evidence="1">
    <location>
        <begin position="147"/>
        <end position="178"/>
    </location>
</feature>
<evidence type="ECO:0000256" key="1">
    <source>
        <dbReference type="SAM" id="MobiDB-lite"/>
    </source>
</evidence>